<reference evidence="1 2" key="1">
    <citation type="submission" date="2023-03" db="EMBL/GenBank/DDBJ databases">
        <title>WGS of Gossypium arboreum.</title>
        <authorList>
            <person name="Yu D."/>
        </authorList>
    </citation>
    <scope>NUCLEOTIDE SEQUENCE [LARGE SCALE GENOMIC DNA]</scope>
    <source>
        <tissue evidence="1">Leaf</tissue>
    </source>
</reference>
<evidence type="ECO:0000313" key="2">
    <source>
        <dbReference type="Proteomes" id="UP001358586"/>
    </source>
</evidence>
<sequence length="89" mass="10262">MEGEVLDIIHWFGVMSSITALFCGYANPVDFLKSRFNSYESHSSYPFICLIDRQEEKGIGTKRVCKFQVISVHFIVHETKPFKVRDCPS</sequence>
<gene>
    <name evidence="1" type="ORF">PVK06_013162</name>
</gene>
<organism evidence="1 2">
    <name type="scientific">Gossypium arboreum</name>
    <name type="common">Tree cotton</name>
    <name type="synonym">Gossypium nanking</name>
    <dbReference type="NCBI Taxonomy" id="29729"/>
    <lineage>
        <taxon>Eukaryota</taxon>
        <taxon>Viridiplantae</taxon>
        <taxon>Streptophyta</taxon>
        <taxon>Embryophyta</taxon>
        <taxon>Tracheophyta</taxon>
        <taxon>Spermatophyta</taxon>
        <taxon>Magnoliopsida</taxon>
        <taxon>eudicotyledons</taxon>
        <taxon>Gunneridae</taxon>
        <taxon>Pentapetalae</taxon>
        <taxon>rosids</taxon>
        <taxon>malvids</taxon>
        <taxon>Malvales</taxon>
        <taxon>Malvaceae</taxon>
        <taxon>Malvoideae</taxon>
        <taxon>Gossypium</taxon>
    </lineage>
</organism>
<protein>
    <submittedName>
        <fullName evidence="1">Uncharacterized protein</fullName>
    </submittedName>
</protein>
<comment type="caution">
    <text evidence="1">The sequence shown here is derived from an EMBL/GenBank/DDBJ whole genome shotgun (WGS) entry which is preliminary data.</text>
</comment>
<name>A0ABR0QEJ8_GOSAR</name>
<dbReference type="EMBL" id="JARKNE010000004">
    <property type="protein sequence ID" value="KAK5837352.1"/>
    <property type="molecule type" value="Genomic_DNA"/>
</dbReference>
<dbReference type="Proteomes" id="UP001358586">
    <property type="component" value="Chromosome 4"/>
</dbReference>
<keyword evidence="2" id="KW-1185">Reference proteome</keyword>
<evidence type="ECO:0000313" key="1">
    <source>
        <dbReference type="EMBL" id="KAK5837352.1"/>
    </source>
</evidence>
<proteinExistence type="predicted"/>
<accession>A0ABR0QEJ8</accession>